<evidence type="ECO:0000256" key="2">
    <source>
        <dbReference type="ARBA" id="ARBA00022723"/>
    </source>
</evidence>
<evidence type="ECO:0000256" key="5">
    <source>
        <dbReference type="SAM" id="Phobius"/>
    </source>
</evidence>
<accession>A0AA41U329</accession>
<feature type="transmembrane region" description="Helical" evidence="5">
    <location>
        <begin position="77"/>
        <end position="96"/>
    </location>
</feature>
<evidence type="ECO:0000256" key="1">
    <source>
        <dbReference type="ARBA" id="ARBA00022714"/>
    </source>
</evidence>
<dbReference type="CDD" id="cd03467">
    <property type="entry name" value="Rieske"/>
    <property type="match status" value="1"/>
</dbReference>
<evidence type="ECO:0000313" key="7">
    <source>
        <dbReference type="EMBL" id="MCF2529277.1"/>
    </source>
</evidence>
<keyword evidence="3" id="KW-0408">Iron</keyword>
<gene>
    <name evidence="7" type="ORF">LZ495_18950</name>
</gene>
<protein>
    <submittedName>
        <fullName evidence="7">Rieske (2Fe-2S) protein</fullName>
    </submittedName>
</protein>
<dbReference type="Pfam" id="PF00355">
    <property type="entry name" value="Rieske"/>
    <property type="match status" value="1"/>
</dbReference>
<dbReference type="AlphaFoldDB" id="A0AA41U329"/>
<feature type="transmembrane region" description="Helical" evidence="5">
    <location>
        <begin position="108"/>
        <end position="128"/>
    </location>
</feature>
<dbReference type="PROSITE" id="PS51296">
    <property type="entry name" value="RIESKE"/>
    <property type="match status" value="1"/>
</dbReference>
<feature type="domain" description="Rieske" evidence="6">
    <location>
        <begin position="182"/>
        <end position="277"/>
    </location>
</feature>
<sequence>MGITAITTRLERTRSLDRPAALLQALSGRVPEGRVRDTLHGVPLGHPLHPVLVQVPVGTWASASVLDFVPRTGPASAALIAVGLGAAVPAAAAGAVDLAATGKEQQRVGVAHMVCNSIGLGLYTASLLARLRRRPVRGRLLALAGLAAVGAGGFLGGHLAYRQATGADRTASLRAALDDRWHSLGRLADLPEGKPVEHLIGETALVVVRRSGGADVLAGRCAHLSGPLWEGAADDGCVTCPWHGSTFRLADGAVVRGPATAPQPVFETRVDGGELLARFRPAP</sequence>
<name>A0AA41U329_9ACTN</name>
<evidence type="ECO:0000259" key="6">
    <source>
        <dbReference type="PROSITE" id="PS51296"/>
    </source>
</evidence>
<dbReference type="GO" id="GO:0046872">
    <property type="term" value="F:metal ion binding"/>
    <property type="evidence" value="ECO:0007669"/>
    <property type="project" value="UniProtKB-KW"/>
</dbReference>
<dbReference type="EMBL" id="JAKFHA010000010">
    <property type="protein sequence ID" value="MCF2529277.1"/>
    <property type="molecule type" value="Genomic_DNA"/>
</dbReference>
<organism evidence="7 8">
    <name type="scientific">Yinghuangia soli</name>
    <dbReference type="NCBI Taxonomy" id="2908204"/>
    <lineage>
        <taxon>Bacteria</taxon>
        <taxon>Bacillati</taxon>
        <taxon>Actinomycetota</taxon>
        <taxon>Actinomycetes</taxon>
        <taxon>Kitasatosporales</taxon>
        <taxon>Streptomycetaceae</taxon>
        <taxon>Yinghuangia</taxon>
    </lineage>
</organism>
<keyword evidence="2" id="KW-0479">Metal-binding</keyword>
<keyword evidence="5" id="KW-1133">Transmembrane helix</keyword>
<dbReference type="PANTHER" id="PTHR21496">
    <property type="entry name" value="FERREDOXIN-RELATED"/>
    <property type="match status" value="1"/>
</dbReference>
<dbReference type="Pfam" id="PF09990">
    <property type="entry name" value="DUF2231"/>
    <property type="match status" value="1"/>
</dbReference>
<keyword evidence="5" id="KW-0472">Membrane</keyword>
<dbReference type="InterPro" id="IPR017941">
    <property type="entry name" value="Rieske_2Fe-2S"/>
</dbReference>
<dbReference type="GO" id="GO:0051537">
    <property type="term" value="F:2 iron, 2 sulfur cluster binding"/>
    <property type="evidence" value="ECO:0007669"/>
    <property type="project" value="UniProtKB-KW"/>
</dbReference>
<dbReference type="SUPFAM" id="SSF50022">
    <property type="entry name" value="ISP domain"/>
    <property type="match status" value="1"/>
</dbReference>
<dbReference type="Gene3D" id="2.102.10.10">
    <property type="entry name" value="Rieske [2Fe-2S] iron-sulphur domain"/>
    <property type="match status" value="1"/>
</dbReference>
<evidence type="ECO:0000256" key="3">
    <source>
        <dbReference type="ARBA" id="ARBA00023004"/>
    </source>
</evidence>
<evidence type="ECO:0000313" key="8">
    <source>
        <dbReference type="Proteomes" id="UP001165378"/>
    </source>
</evidence>
<keyword evidence="5" id="KW-0812">Transmembrane</keyword>
<comment type="caution">
    <text evidence="7">The sequence shown here is derived from an EMBL/GenBank/DDBJ whole genome shotgun (WGS) entry which is preliminary data.</text>
</comment>
<dbReference type="Proteomes" id="UP001165378">
    <property type="component" value="Unassembled WGS sequence"/>
</dbReference>
<dbReference type="GO" id="GO:0004497">
    <property type="term" value="F:monooxygenase activity"/>
    <property type="evidence" value="ECO:0007669"/>
    <property type="project" value="UniProtKB-ARBA"/>
</dbReference>
<dbReference type="GO" id="GO:0016705">
    <property type="term" value="F:oxidoreductase activity, acting on paired donors, with incorporation or reduction of molecular oxygen"/>
    <property type="evidence" value="ECO:0007669"/>
    <property type="project" value="UniProtKB-ARBA"/>
</dbReference>
<keyword evidence="8" id="KW-1185">Reference proteome</keyword>
<reference evidence="7" key="1">
    <citation type="submission" date="2022-01" db="EMBL/GenBank/DDBJ databases">
        <title>Genome-Based Taxonomic Classification of the Phylum Actinobacteria.</title>
        <authorList>
            <person name="Gao Y."/>
        </authorList>
    </citation>
    <scope>NUCLEOTIDE SEQUENCE</scope>
    <source>
        <strain evidence="7">KLBMP 8922</strain>
    </source>
</reference>
<proteinExistence type="predicted"/>
<dbReference type="PANTHER" id="PTHR21496:SF23">
    <property type="entry name" value="3-PHENYLPROPIONATE_CINNAMIC ACID DIOXYGENASE FERREDOXIN SUBUNIT"/>
    <property type="match status" value="1"/>
</dbReference>
<keyword evidence="4" id="KW-0411">Iron-sulfur</keyword>
<dbReference type="InterPro" id="IPR019251">
    <property type="entry name" value="DUF2231_TM"/>
</dbReference>
<keyword evidence="1" id="KW-0001">2Fe-2S</keyword>
<dbReference type="RefSeq" id="WP_235053506.1">
    <property type="nucleotide sequence ID" value="NZ_JAKFHA010000010.1"/>
</dbReference>
<feature type="transmembrane region" description="Helical" evidence="5">
    <location>
        <begin position="140"/>
        <end position="161"/>
    </location>
</feature>
<dbReference type="InterPro" id="IPR036922">
    <property type="entry name" value="Rieske_2Fe-2S_sf"/>
</dbReference>
<evidence type="ECO:0000256" key="4">
    <source>
        <dbReference type="ARBA" id="ARBA00023014"/>
    </source>
</evidence>